<dbReference type="AlphaFoldDB" id="L0L107"/>
<dbReference type="STRING" id="867904.Metho_1758"/>
<dbReference type="Pfam" id="PF02776">
    <property type="entry name" value="TPP_enzyme_N"/>
    <property type="match status" value="1"/>
</dbReference>
<evidence type="ECO:0000313" key="7">
    <source>
        <dbReference type="EMBL" id="AGB49944.1"/>
    </source>
</evidence>
<comment type="catalytic activity">
    <reaction evidence="5">
        <text>3-sulfopyruvate + H(+) = sulfoacetaldehyde + CO2</text>
        <dbReference type="Rhea" id="RHEA:20948"/>
        <dbReference type="ChEBI" id="CHEBI:15378"/>
        <dbReference type="ChEBI" id="CHEBI:16526"/>
        <dbReference type="ChEBI" id="CHEBI:57940"/>
        <dbReference type="ChEBI" id="CHEBI:58246"/>
        <dbReference type="EC" id="4.1.1.79"/>
    </reaction>
</comment>
<proteinExistence type="predicted"/>
<evidence type="ECO:0000313" key="8">
    <source>
        <dbReference type="Proteomes" id="UP000010866"/>
    </source>
</evidence>
<dbReference type="InterPro" id="IPR029061">
    <property type="entry name" value="THDP-binding"/>
</dbReference>
<dbReference type="GO" id="GO:0019295">
    <property type="term" value="P:coenzyme M biosynthetic process"/>
    <property type="evidence" value="ECO:0007669"/>
    <property type="project" value="UniProtKB-KW"/>
</dbReference>
<dbReference type="SUPFAM" id="SSF52518">
    <property type="entry name" value="Thiamin diphosphate-binding fold (THDP-binding)"/>
    <property type="match status" value="1"/>
</dbReference>
<dbReference type="HOGENOM" id="CLU_113594_0_0_2"/>
<dbReference type="PANTHER" id="PTHR42818">
    <property type="entry name" value="SULFOPYRUVATE DECARBOXYLASE SUBUNIT ALPHA"/>
    <property type="match status" value="1"/>
</dbReference>
<dbReference type="InterPro" id="IPR012001">
    <property type="entry name" value="Thiamin_PyroP_enz_TPP-bd_dom"/>
</dbReference>
<dbReference type="GO" id="GO:0030976">
    <property type="term" value="F:thiamine pyrophosphate binding"/>
    <property type="evidence" value="ECO:0007669"/>
    <property type="project" value="InterPro"/>
</dbReference>
<accession>L0L107</accession>
<dbReference type="EC" id="4.1.1.79" evidence="4"/>
<name>L0L107_METHD</name>
<dbReference type="NCBIfam" id="TIGR03845">
    <property type="entry name" value="sulfopyru_alph"/>
    <property type="match status" value="1"/>
</dbReference>
<keyword evidence="8" id="KW-1185">Reference proteome</keyword>
<evidence type="ECO:0000256" key="3">
    <source>
        <dbReference type="ARBA" id="ARBA00023239"/>
    </source>
</evidence>
<dbReference type="Gene3D" id="3.40.50.970">
    <property type="match status" value="1"/>
</dbReference>
<keyword evidence="7" id="KW-0670">Pyruvate</keyword>
<dbReference type="RefSeq" id="WP_015325109.1">
    <property type="nucleotide sequence ID" value="NC_019977.1"/>
</dbReference>
<keyword evidence="1" id="KW-0174">Coenzyme M biosynthesis</keyword>
<keyword evidence="2" id="KW-0210">Decarboxylase</keyword>
<dbReference type="Proteomes" id="UP000010866">
    <property type="component" value="Chromosome"/>
</dbReference>
<dbReference type="InterPro" id="IPR051818">
    <property type="entry name" value="TPP_dependent_decarboxylase"/>
</dbReference>
<sequence>MDNNPSMAVLQGIKKAGIDFVVSVPCVNLKDLILMVDKDPDIIHVAVTREEEGVGVCAGAYMGGKSTAMLMQNSGLGNSINALASLNELYGIPLLMIVSHRGVEGEPVCAQVPMGVLTPGLLRTMAIPFFVPASKQEAENMIVQAMTTSLEKKSPVAVLLKIGFWRL</sequence>
<dbReference type="CDD" id="cd07035">
    <property type="entry name" value="TPP_PYR_POX_like"/>
    <property type="match status" value="1"/>
</dbReference>
<evidence type="ECO:0000256" key="4">
    <source>
        <dbReference type="ARBA" id="ARBA00038875"/>
    </source>
</evidence>
<keyword evidence="3" id="KW-0456">Lyase</keyword>
<organism evidence="7 8">
    <name type="scientific">Methanomethylovorans hollandica (strain DSM 15978 / NBRC 107637 / DMS1)</name>
    <dbReference type="NCBI Taxonomy" id="867904"/>
    <lineage>
        <taxon>Archaea</taxon>
        <taxon>Methanobacteriati</taxon>
        <taxon>Methanobacteriota</taxon>
        <taxon>Stenosarchaea group</taxon>
        <taxon>Methanomicrobia</taxon>
        <taxon>Methanosarcinales</taxon>
        <taxon>Methanosarcinaceae</taxon>
        <taxon>Methanomethylovorans</taxon>
    </lineage>
</organism>
<dbReference type="OrthoDB" id="53192at2157"/>
<evidence type="ECO:0000256" key="5">
    <source>
        <dbReference type="ARBA" id="ARBA00048551"/>
    </source>
</evidence>
<evidence type="ECO:0000259" key="6">
    <source>
        <dbReference type="Pfam" id="PF02776"/>
    </source>
</evidence>
<reference evidence="8" key="1">
    <citation type="submission" date="2012-02" db="EMBL/GenBank/DDBJ databases">
        <title>Complete sequence of chromosome of Methanomethylovorans hollandica DSM 15978.</title>
        <authorList>
            <person name="Lucas S."/>
            <person name="Copeland A."/>
            <person name="Lapidus A."/>
            <person name="Glavina del Rio T."/>
            <person name="Dalin E."/>
            <person name="Tice H."/>
            <person name="Bruce D."/>
            <person name="Goodwin L."/>
            <person name="Pitluck S."/>
            <person name="Peters L."/>
            <person name="Mikhailova N."/>
            <person name="Held B."/>
            <person name="Kyrpides N."/>
            <person name="Mavromatis K."/>
            <person name="Ivanova N."/>
            <person name="Brettin T."/>
            <person name="Detter J.C."/>
            <person name="Han C."/>
            <person name="Larimer F."/>
            <person name="Land M."/>
            <person name="Hauser L."/>
            <person name="Markowitz V."/>
            <person name="Cheng J.-F."/>
            <person name="Hugenholtz P."/>
            <person name="Woyke T."/>
            <person name="Wu D."/>
            <person name="Spring S."/>
            <person name="Schroeder M."/>
            <person name="Brambilla E."/>
            <person name="Klenk H.-P."/>
            <person name="Eisen J.A."/>
        </authorList>
    </citation>
    <scope>NUCLEOTIDE SEQUENCE [LARGE SCALE GENOMIC DNA]</scope>
    <source>
        <strain evidence="8">DSM 15978 / NBRC 107637 / DMS1</strain>
    </source>
</reference>
<dbReference type="GO" id="GO:0050545">
    <property type="term" value="F:sulfopyruvate decarboxylase activity"/>
    <property type="evidence" value="ECO:0007669"/>
    <property type="project" value="UniProtKB-EC"/>
</dbReference>
<dbReference type="GeneID" id="14406271"/>
<evidence type="ECO:0000256" key="2">
    <source>
        <dbReference type="ARBA" id="ARBA00022793"/>
    </source>
</evidence>
<dbReference type="PANTHER" id="PTHR42818:SF1">
    <property type="entry name" value="SULFOPYRUVATE DECARBOXYLASE"/>
    <property type="match status" value="1"/>
</dbReference>
<dbReference type="InterPro" id="IPR022502">
    <property type="entry name" value="Sulfopyruvate_deCO2ase_alpha"/>
</dbReference>
<dbReference type="KEGG" id="mhz:Metho_1758"/>
<feature type="domain" description="Thiamine pyrophosphate enzyme N-terminal TPP-binding" evidence="6">
    <location>
        <begin position="8"/>
        <end position="106"/>
    </location>
</feature>
<protein>
    <recommendedName>
        <fullName evidence="4">sulfopyruvate decarboxylase</fullName>
        <ecNumber evidence="4">4.1.1.79</ecNumber>
    </recommendedName>
</protein>
<dbReference type="EMBL" id="CP003362">
    <property type="protein sequence ID" value="AGB49944.1"/>
    <property type="molecule type" value="Genomic_DNA"/>
</dbReference>
<gene>
    <name evidence="7" type="ordered locus">Metho_1758</name>
</gene>
<evidence type="ECO:0000256" key="1">
    <source>
        <dbReference type="ARBA" id="ARBA00022545"/>
    </source>
</evidence>